<dbReference type="Proteomes" id="UP001178288">
    <property type="component" value="Chromosome"/>
</dbReference>
<protein>
    <submittedName>
        <fullName evidence="1">Uncharacterized protein</fullName>
    </submittedName>
</protein>
<proteinExistence type="predicted"/>
<sequence>MSKYRTIEGEVLMMSLQTVHSTNRIVTDKKSCILCSKDFEYAAIVSGAEIEELRSIHDGKVVTDQVVILKKSFANNNKLQIVDVEITVRCPYCQSNNRFTSYLTLGIPLKES</sequence>
<keyword evidence="2" id="KW-1185">Reference proteome</keyword>
<dbReference type="RefSeq" id="WP_156487432.1">
    <property type="nucleotide sequence ID" value="NZ_CP126114.1"/>
</dbReference>
<name>A0AA95MTH9_9BACI</name>
<accession>A0AA95MTH9</accession>
<organism evidence="1 2">
    <name type="scientific">Neobacillus novalis</name>
    <dbReference type="NCBI Taxonomy" id="220687"/>
    <lineage>
        <taxon>Bacteria</taxon>
        <taxon>Bacillati</taxon>
        <taxon>Bacillota</taxon>
        <taxon>Bacilli</taxon>
        <taxon>Bacillales</taxon>
        <taxon>Bacillaceae</taxon>
        <taxon>Neobacillus</taxon>
    </lineage>
</organism>
<dbReference type="EMBL" id="CP126114">
    <property type="protein sequence ID" value="WHY88254.1"/>
    <property type="molecule type" value="Genomic_DNA"/>
</dbReference>
<evidence type="ECO:0000313" key="2">
    <source>
        <dbReference type="Proteomes" id="UP001178288"/>
    </source>
</evidence>
<evidence type="ECO:0000313" key="1">
    <source>
        <dbReference type="EMBL" id="WHY88254.1"/>
    </source>
</evidence>
<reference evidence="1" key="1">
    <citation type="submission" date="2023-05" db="EMBL/GenBank/DDBJ databases">
        <title>Comparative genomics of Bacillaceae isolates and their secondary metabolite potential.</title>
        <authorList>
            <person name="Song L."/>
            <person name="Nielsen L.J."/>
            <person name="Mohite O."/>
            <person name="Xu X."/>
            <person name="Weber T."/>
            <person name="Kovacs A.T."/>
        </authorList>
    </citation>
    <scope>NUCLEOTIDE SEQUENCE</scope>
    <source>
        <strain evidence="1">XLM17</strain>
    </source>
</reference>
<dbReference type="KEGG" id="nnv:QNH39_10630"/>
<dbReference type="AlphaFoldDB" id="A0AA95MTH9"/>
<gene>
    <name evidence="1" type="ORF">QNH39_10630</name>
</gene>